<dbReference type="CDD" id="cd15039">
    <property type="entry name" value="7tmB3_Methuselah-like"/>
    <property type="match status" value="1"/>
</dbReference>
<keyword evidence="4 6" id="KW-0472">Membrane</keyword>
<feature type="transmembrane region" description="Helical" evidence="6">
    <location>
        <begin position="787"/>
        <end position="813"/>
    </location>
</feature>
<evidence type="ECO:0000256" key="4">
    <source>
        <dbReference type="ARBA" id="ARBA00023136"/>
    </source>
</evidence>
<proteinExistence type="predicted"/>
<dbReference type="InterPro" id="IPR053231">
    <property type="entry name" value="GPCR_LN-TM7"/>
</dbReference>
<dbReference type="GO" id="GO:0016020">
    <property type="term" value="C:membrane"/>
    <property type="evidence" value="ECO:0007669"/>
    <property type="project" value="UniProtKB-SubCell"/>
</dbReference>
<dbReference type="Gene3D" id="1.20.1070.10">
    <property type="entry name" value="Rhodopsin 7-helix transmembrane proteins"/>
    <property type="match status" value="1"/>
</dbReference>
<evidence type="ECO:0000256" key="1">
    <source>
        <dbReference type="ARBA" id="ARBA00004141"/>
    </source>
</evidence>
<feature type="domain" description="G-protein coupled receptors family 2 profile 2" evidence="8">
    <location>
        <begin position="788"/>
        <end position="1034"/>
    </location>
</feature>
<accession>A0ABD0LKU1</accession>
<protein>
    <recommendedName>
        <fullName evidence="8">G-protein coupled receptors family 2 profile 2 domain-containing protein</fullName>
    </recommendedName>
</protein>
<dbReference type="PANTHER" id="PTHR45902:SF1">
    <property type="entry name" value="LATROPHILIN RECEPTOR-LIKE PROTEIN A"/>
    <property type="match status" value="1"/>
</dbReference>
<evidence type="ECO:0000256" key="7">
    <source>
        <dbReference type="SAM" id="SignalP"/>
    </source>
</evidence>
<organism evidence="9 10">
    <name type="scientific">Batillaria attramentaria</name>
    <dbReference type="NCBI Taxonomy" id="370345"/>
    <lineage>
        <taxon>Eukaryota</taxon>
        <taxon>Metazoa</taxon>
        <taxon>Spiralia</taxon>
        <taxon>Lophotrochozoa</taxon>
        <taxon>Mollusca</taxon>
        <taxon>Gastropoda</taxon>
        <taxon>Caenogastropoda</taxon>
        <taxon>Sorbeoconcha</taxon>
        <taxon>Cerithioidea</taxon>
        <taxon>Batillariidae</taxon>
        <taxon>Batillaria</taxon>
    </lineage>
</organism>
<comment type="subcellular location">
    <subcellularLocation>
        <location evidence="1">Membrane</location>
        <topology evidence="1">Multi-pass membrane protein</topology>
    </subcellularLocation>
</comment>
<feature type="transmembrane region" description="Helical" evidence="6">
    <location>
        <begin position="985"/>
        <end position="1006"/>
    </location>
</feature>
<dbReference type="EMBL" id="JACVVK020000039">
    <property type="protein sequence ID" value="KAK7500129.1"/>
    <property type="molecule type" value="Genomic_DNA"/>
</dbReference>
<keyword evidence="3 6" id="KW-1133">Transmembrane helix</keyword>
<feature type="chain" id="PRO_5044895454" description="G-protein coupled receptors family 2 profile 2 domain-containing protein" evidence="7">
    <location>
        <begin position="17"/>
        <end position="1064"/>
    </location>
</feature>
<dbReference type="SUPFAM" id="SSF81321">
    <property type="entry name" value="Family A G protein-coupled receptor-like"/>
    <property type="match status" value="1"/>
</dbReference>
<feature type="transmembrane region" description="Helical" evidence="6">
    <location>
        <begin position="825"/>
        <end position="844"/>
    </location>
</feature>
<evidence type="ECO:0000256" key="6">
    <source>
        <dbReference type="SAM" id="Phobius"/>
    </source>
</evidence>
<keyword evidence="7" id="KW-0732">Signal</keyword>
<feature type="transmembrane region" description="Helical" evidence="6">
    <location>
        <begin position="900"/>
        <end position="922"/>
    </location>
</feature>
<name>A0ABD0LKU1_9CAEN</name>
<feature type="transmembrane region" description="Helical" evidence="6">
    <location>
        <begin position="856"/>
        <end position="880"/>
    </location>
</feature>
<dbReference type="Proteomes" id="UP001519460">
    <property type="component" value="Unassembled WGS sequence"/>
</dbReference>
<evidence type="ECO:0000256" key="2">
    <source>
        <dbReference type="ARBA" id="ARBA00022692"/>
    </source>
</evidence>
<dbReference type="PROSITE" id="PS50261">
    <property type="entry name" value="G_PROTEIN_RECEP_F2_4"/>
    <property type="match status" value="1"/>
</dbReference>
<evidence type="ECO:0000256" key="5">
    <source>
        <dbReference type="SAM" id="MobiDB-lite"/>
    </source>
</evidence>
<feature type="region of interest" description="Disordered" evidence="5">
    <location>
        <begin position="81"/>
        <end position="113"/>
    </location>
</feature>
<comment type="caution">
    <text evidence="9">The sequence shown here is derived from an EMBL/GenBank/DDBJ whole genome shotgun (WGS) entry which is preliminary data.</text>
</comment>
<feature type="compositionally biased region" description="Low complexity" evidence="5">
    <location>
        <begin position="86"/>
        <end position="99"/>
    </location>
</feature>
<dbReference type="PANTHER" id="PTHR45902">
    <property type="entry name" value="LATROPHILIN RECEPTOR-LIKE PROTEIN A"/>
    <property type="match status" value="1"/>
</dbReference>
<dbReference type="InterPro" id="IPR017981">
    <property type="entry name" value="GPCR_2-like_7TM"/>
</dbReference>
<feature type="transmembrane region" description="Helical" evidence="6">
    <location>
        <begin position="1012"/>
        <end position="1032"/>
    </location>
</feature>
<evidence type="ECO:0000313" key="9">
    <source>
        <dbReference type="EMBL" id="KAK7500129.1"/>
    </source>
</evidence>
<keyword evidence="2 6" id="KW-0812">Transmembrane</keyword>
<reference evidence="9 10" key="1">
    <citation type="journal article" date="2023" name="Sci. Data">
        <title>Genome assembly of the Korean intertidal mud-creeper Batillaria attramentaria.</title>
        <authorList>
            <person name="Patra A.K."/>
            <person name="Ho P.T."/>
            <person name="Jun S."/>
            <person name="Lee S.J."/>
            <person name="Kim Y."/>
            <person name="Won Y.J."/>
        </authorList>
    </citation>
    <scope>NUCLEOTIDE SEQUENCE [LARGE SCALE GENOMIC DNA]</scope>
    <source>
        <strain evidence="9">Wonlab-2016</strain>
    </source>
</reference>
<feature type="region of interest" description="Disordered" evidence="5">
    <location>
        <begin position="29"/>
        <end position="59"/>
    </location>
</feature>
<evidence type="ECO:0000313" key="10">
    <source>
        <dbReference type="Proteomes" id="UP001519460"/>
    </source>
</evidence>
<gene>
    <name evidence="9" type="ORF">BaRGS_00008676</name>
</gene>
<keyword evidence="10" id="KW-1185">Reference proteome</keyword>
<sequence>MSTVFAVSFLPFLGLALLSFVGAPPTTNTPTSHPVLHHLGPQASPSGTPPPDKKSDHARLYPSTSPVSYFLPTYPNSYHGVTPLDSPSSSTPATPSRAPQGPMTSKGQHDRSALSMNTVITPLGRVLKPTADEVIFWKQVADAYFDFCGYSCESGVTDGHLLPKCQKCYCDDVCFVYGDCCPDKYYHAGHGPTSKSFSNNIRCSRLSTASGPRWHGGVNMVVECPEDFEDRVTAERCKSGNLHWSIATPVTSKNTQMTFKNKYCAQCYYEHDLISWNVHIGAMELDMDWAMDTLSDNSSADEKYRAALSDNRYHILFENPTLTPTRHCGPDTVSECSKRIDAEVEKAACLAFSAPVLFCHRKFGGLVLFRNPFCLLCNSDKTWQELFNATCEMPASGGGFLIPLLHLVDFSGDDNGDESDEYTGPAAPVFRDIPQDVPQHASMGDIPQHASTGDIPQDANMGDIPQHLQCAESDFLGEHTNSCRKILCAKEKERPANASVDDNCRSIPVTTGHYGYKFCLRTSMTELKMTSLVTSLNPAHLKNAFQWMTETYGLVLQNFHLYKLYPSLKDTGEVDLSEFLMHVRLLPSRPIDRDFVDQSLITNMAEILERLDRHLNTSGLQIAASCSKRVLQDLAKLAVEHADRFPNISFSSEDFLQKEDNESDTVYLPVNKLLICPFVTFNISEEAVFDPKTPQDLVIEFSDKNLSVSLPDFYIDRRGASVCLYQLKPQNNESKPDWSFYTPQNNESKPDGSFYTPQNNESKPDWSFYTPQENSETNQTKTEGVPALHVVSLFCTIISLVFLLVSFVVYCLLSELRHIAGINNMLLIVVLFWAQIFLQVASYADLPSWLCQAVGVATHFLWLCVVFAQSACTFHMFYTLSFPLRSHAANMNVRVMVTRYFVFVLTSSSVFVVTVLVWQFVAEGNSGYGGSPCYIRKLAVRVTMFVLPLAVTVLLNIAMFVFTIVRLRSPSRARCSRSNRNNLILYIKLSVFTGVTWLLGFLASALASVALIYLFVVLQGCQGLFIFLAFLANKRVLAMLRGTESGQGLRTPRTHAHSDVPPKG</sequence>
<evidence type="ECO:0000259" key="8">
    <source>
        <dbReference type="PROSITE" id="PS50261"/>
    </source>
</evidence>
<feature type="signal peptide" evidence="7">
    <location>
        <begin position="1"/>
        <end position="16"/>
    </location>
</feature>
<feature type="transmembrane region" description="Helical" evidence="6">
    <location>
        <begin position="942"/>
        <end position="965"/>
    </location>
</feature>
<evidence type="ECO:0000256" key="3">
    <source>
        <dbReference type="ARBA" id="ARBA00022989"/>
    </source>
</evidence>
<dbReference type="AlphaFoldDB" id="A0ABD0LKU1"/>